<reference evidence="1" key="1">
    <citation type="journal article" date="2014" name="Front. Microbiol.">
        <title>High frequency of phylogenetically diverse reductive dehalogenase-homologous genes in deep subseafloor sedimentary metagenomes.</title>
        <authorList>
            <person name="Kawai M."/>
            <person name="Futagami T."/>
            <person name="Toyoda A."/>
            <person name="Takaki Y."/>
            <person name="Nishi S."/>
            <person name="Hori S."/>
            <person name="Arai W."/>
            <person name="Tsubouchi T."/>
            <person name="Morono Y."/>
            <person name="Uchiyama I."/>
            <person name="Ito T."/>
            <person name="Fujiyama A."/>
            <person name="Inagaki F."/>
            <person name="Takami H."/>
        </authorList>
    </citation>
    <scope>NUCLEOTIDE SEQUENCE</scope>
    <source>
        <strain evidence="1">Expedition CK06-06</strain>
    </source>
</reference>
<dbReference type="EMBL" id="BARV01014024">
    <property type="protein sequence ID" value="GAI28568.1"/>
    <property type="molecule type" value="Genomic_DNA"/>
</dbReference>
<evidence type="ECO:0000313" key="1">
    <source>
        <dbReference type="EMBL" id="GAI28568.1"/>
    </source>
</evidence>
<protein>
    <submittedName>
        <fullName evidence="1">Uncharacterized protein</fullName>
    </submittedName>
</protein>
<feature type="non-terminal residue" evidence="1">
    <location>
        <position position="49"/>
    </location>
</feature>
<name>X1MBB5_9ZZZZ</name>
<sequence>MEVAEYQITSTVLGARTIDPFELIIELVDPQTGLPKSGANNTFIITACT</sequence>
<comment type="caution">
    <text evidence="1">The sequence shown here is derived from an EMBL/GenBank/DDBJ whole genome shotgun (WGS) entry which is preliminary data.</text>
</comment>
<organism evidence="1">
    <name type="scientific">marine sediment metagenome</name>
    <dbReference type="NCBI Taxonomy" id="412755"/>
    <lineage>
        <taxon>unclassified sequences</taxon>
        <taxon>metagenomes</taxon>
        <taxon>ecological metagenomes</taxon>
    </lineage>
</organism>
<accession>X1MBB5</accession>
<dbReference type="AlphaFoldDB" id="X1MBB5"/>
<gene>
    <name evidence="1" type="ORF">S06H3_24858</name>
</gene>
<proteinExistence type="predicted"/>